<keyword evidence="2" id="KW-0805">Transcription regulation</keyword>
<evidence type="ECO:0000256" key="1">
    <source>
        <dbReference type="ARBA" id="ARBA00004123"/>
    </source>
</evidence>
<organism evidence="8">
    <name type="scientific">Gymnema sylvestre</name>
    <name type="common">Gurmar</name>
    <name type="synonym">Periploca sylvestris</name>
    <dbReference type="NCBI Taxonomy" id="4068"/>
    <lineage>
        <taxon>Eukaryota</taxon>
        <taxon>Viridiplantae</taxon>
        <taxon>Streptophyta</taxon>
        <taxon>Embryophyta</taxon>
        <taxon>Tracheophyta</taxon>
        <taxon>Spermatophyta</taxon>
        <taxon>Magnoliopsida</taxon>
        <taxon>eudicotyledons</taxon>
        <taxon>Gunneridae</taxon>
        <taxon>Pentapetalae</taxon>
        <taxon>asterids</taxon>
        <taxon>lamiids</taxon>
        <taxon>Gentianales</taxon>
        <taxon>Apocynaceae</taxon>
        <taxon>Asclepiadoideae</taxon>
        <taxon>Marsdenieae</taxon>
        <taxon>Gymnema</taxon>
    </lineage>
</organism>
<dbReference type="Gene3D" id="2.20.25.80">
    <property type="entry name" value="WRKY domain"/>
    <property type="match status" value="1"/>
</dbReference>
<evidence type="ECO:0000256" key="4">
    <source>
        <dbReference type="ARBA" id="ARBA00023163"/>
    </source>
</evidence>
<feature type="region of interest" description="Disordered" evidence="6">
    <location>
        <begin position="214"/>
        <end position="358"/>
    </location>
</feature>
<dbReference type="InterPro" id="IPR036576">
    <property type="entry name" value="WRKY_dom_sf"/>
</dbReference>
<dbReference type="PROSITE" id="PS50811">
    <property type="entry name" value="WRKY"/>
    <property type="match status" value="1"/>
</dbReference>
<sequence length="358" mass="39539">MADDWDLFAVVRSCTNSTATATTTAASTTTTTSSNPGRVRNRELGDPFVNLPSFQHDGDHPFYFPGVIDERDDSFQGLEEIYKELYLDSAAPGEFHKIQPPHHQQVHPHVQPEQQSQHLPLRHGILGSSLSFPSTNPQPARPRRRKNQQAKVTHHMTQEELSTDSWAWRKYGQKPIKGSPYPRNYYRCSTSKGCSARKQVERSPADPDIFVVSYSGEHTHPRPTHRSSLAGSTRSKLSPAAATKPPKSMTALMTTTTSSSSPVSATCRPMMEEEGESEGEENNRDEGPCLENDDNPAEMSSGNIIEEDEEGNDDEEEEEEDILIPNSFITDDILKGFQELSGGGTNGSDYSGTVADNS</sequence>
<feature type="domain" description="WRKY" evidence="7">
    <location>
        <begin position="157"/>
        <end position="223"/>
    </location>
</feature>
<dbReference type="Pfam" id="PF03106">
    <property type="entry name" value="WRKY"/>
    <property type="match status" value="1"/>
</dbReference>
<name>A0AA96NQC7_GYMSY</name>
<comment type="subcellular location">
    <subcellularLocation>
        <location evidence="1">Nucleus</location>
    </subcellularLocation>
</comment>
<feature type="compositionally biased region" description="Basic residues" evidence="6">
    <location>
        <begin position="141"/>
        <end position="154"/>
    </location>
</feature>
<feature type="compositionally biased region" description="Acidic residues" evidence="6">
    <location>
        <begin position="305"/>
        <end position="322"/>
    </location>
</feature>
<dbReference type="InterPro" id="IPR044810">
    <property type="entry name" value="WRKY_plant"/>
</dbReference>
<dbReference type="GO" id="GO:0000976">
    <property type="term" value="F:transcription cis-regulatory region binding"/>
    <property type="evidence" value="ECO:0007669"/>
    <property type="project" value="TreeGrafter"/>
</dbReference>
<dbReference type="SMART" id="SM00774">
    <property type="entry name" value="WRKY"/>
    <property type="match status" value="1"/>
</dbReference>
<dbReference type="AlphaFoldDB" id="A0AA96NQC7"/>
<feature type="compositionally biased region" description="Polar residues" evidence="6">
    <location>
        <begin position="128"/>
        <end position="138"/>
    </location>
</feature>
<evidence type="ECO:0000256" key="3">
    <source>
        <dbReference type="ARBA" id="ARBA00023125"/>
    </source>
</evidence>
<dbReference type="InterPro" id="IPR003657">
    <property type="entry name" value="WRKY_dom"/>
</dbReference>
<proteinExistence type="evidence at transcript level"/>
<reference evidence="8" key="1">
    <citation type="submission" date="2023-08" db="EMBL/GenBank/DDBJ databases">
        <title>Transcriptomic revealing of plant pathogen interaction in Gymnema sylvestre.</title>
        <authorList>
            <person name="Kalariya K.A."/>
        </authorList>
    </citation>
    <scope>NUCLEOTIDE SEQUENCE</scope>
</reference>
<dbReference type="EMBL" id="OR484756">
    <property type="protein sequence ID" value="WNT99854.1"/>
    <property type="molecule type" value="mRNA"/>
</dbReference>
<dbReference type="GO" id="GO:0005634">
    <property type="term" value="C:nucleus"/>
    <property type="evidence" value="ECO:0007669"/>
    <property type="project" value="UniProtKB-SubCell"/>
</dbReference>
<feature type="compositionally biased region" description="Polar residues" evidence="6">
    <location>
        <begin position="226"/>
        <end position="236"/>
    </location>
</feature>
<evidence type="ECO:0000259" key="7">
    <source>
        <dbReference type="PROSITE" id="PS50811"/>
    </source>
</evidence>
<feature type="region of interest" description="Disordered" evidence="6">
    <location>
        <begin position="125"/>
        <end position="158"/>
    </location>
</feature>
<feature type="compositionally biased region" description="Low complexity" evidence="6">
    <location>
        <begin position="248"/>
        <end position="266"/>
    </location>
</feature>
<feature type="compositionally biased region" description="Polar residues" evidence="6">
    <location>
        <begin position="347"/>
        <end position="358"/>
    </location>
</feature>
<keyword evidence="5" id="KW-0539">Nucleus</keyword>
<gene>
    <name evidence="8" type="primary">WRKY22</name>
</gene>
<protein>
    <submittedName>
        <fullName evidence="8">WRKY transcription factor 22</fullName>
    </submittedName>
</protein>
<accession>A0AA96NQC7</accession>
<dbReference type="PANTHER" id="PTHR32096:SF80">
    <property type="entry name" value="WRKY TRANSCRIPTION FACTOR 27-RELATED"/>
    <property type="match status" value="1"/>
</dbReference>
<evidence type="ECO:0000313" key="8">
    <source>
        <dbReference type="EMBL" id="WNT99854.1"/>
    </source>
</evidence>
<dbReference type="SUPFAM" id="SSF118290">
    <property type="entry name" value="WRKY DNA-binding domain"/>
    <property type="match status" value="1"/>
</dbReference>
<dbReference type="GO" id="GO:0003700">
    <property type="term" value="F:DNA-binding transcription factor activity"/>
    <property type="evidence" value="ECO:0007669"/>
    <property type="project" value="InterPro"/>
</dbReference>
<evidence type="ECO:0000256" key="2">
    <source>
        <dbReference type="ARBA" id="ARBA00023015"/>
    </source>
</evidence>
<keyword evidence="3" id="KW-0238">DNA-binding</keyword>
<keyword evidence="4" id="KW-0804">Transcription</keyword>
<dbReference type="PANTHER" id="PTHR32096">
    <property type="entry name" value="WRKY TRANSCRIPTION FACTOR 30-RELATED-RELATED"/>
    <property type="match status" value="1"/>
</dbReference>
<evidence type="ECO:0000256" key="5">
    <source>
        <dbReference type="ARBA" id="ARBA00023242"/>
    </source>
</evidence>
<evidence type="ECO:0000256" key="6">
    <source>
        <dbReference type="SAM" id="MobiDB-lite"/>
    </source>
</evidence>